<proteinExistence type="predicted"/>
<keyword evidence="2" id="KW-1185">Reference proteome</keyword>
<accession>A0ACD4NL96</accession>
<evidence type="ECO:0000313" key="2">
    <source>
        <dbReference type="Proteomes" id="UP001163223"/>
    </source>
</evidence>
<organism evidence="1 2">
    <name type="scientific">Antarcticirhabdus aurantiaca</name>
    <dbReference type="NCBI Taxonomy" id="2606717"/>
    <lineage>
        <taxon>Bacteria</taxon>
        <taxon>Pseudomonadati</taxon>
        <taxon>Pseudomonadota</taxon>
        <taxon>Alphaproteobacteria</taxon>
        <taxon>Hyphomicrobiales</taxon>
        <taxon>Aurantimonadaceae</taxon>
        <taxon>Antarcticirhabdus</taxon>
    </lineage>
</organism>
<evidence type="ECO:0000313" key="1">
    <source>
        <dbReference type="EMBL" id="WAJ27548.1"/>
    </source>
</evidence>
<reference evidence="1" key="1">
    <citation type="submission" date="2022-11" db="EMBL/GenBank/DDBJ databases">
        <title>beta-Carotene-producing bacterium, Jeongeuplla avenae sp. nov., alleviates the salt stress of Arabidopsis seedlings.</title>
        <authorList>
            <person name="Jiang L."/>
            <person name="Lee J."/>
        </authorList>
    </citation>
    <scope>NUCLEOTIDE SEQUENCE</scope>
    <source>
        <strain evidence="1">DY_R2A_6</strain>
    </source>
</reference>
<protein>
    <submittedName>
        <fullName evidence="1">Uncharacterized protein</fullName>
    </submittedName>
</protein>
<dbReference type="EMBL" id="CP113520">
    <property type="protein sequence ID" value="WAJ27548.1"/>
    <property type="molecule type" value="Genomic_DNA"/>
</dbReference>
<name>A0ACD4NL96_9HYPH</name>
<sequence>MSVIVITSAEAKRLTTVENVRSDLGLKSDDPPSAVIERFIDQASARAASFCRRRFGRETVRERIGLHGAATSPDGGLLLSCEPVGAIATLSLDGVALLPGSYEADERFVHFLSDGERRCWRGRSVLIEYEAGWLLPDEDRGASTAPDLPADIEHAVIQLVGASLSAVGRDMMLKSENVDGVLSQSWYVQGAAAALPHPEAEAILSQYRRPVFV</sequence>
<dbReference type="Proteomes" id="UP001163223">
    <property type="component" value="Chromosome"/>
</dbReference>
<gene>
    <name evidence="1" type="ORF">OXU80_22305</name>
</gene>